<keyword evidence="3" id="KW-1185">Reference proteome</keyword>
<dbReference type="AlphaFoldDB" id="A0A8S1UMC5"/>
<feature type="signal peptide" evidence="1">
    <location>
        <begin position="1"/>
        <end position="16"/>
    </location>
</feature>
<sequence>MIYRILLLFIIDIILNRQDISIKGKIVEWTNDHKPDVLSQRKRVLTSKEQAQPFEGDDTLNIEASQFF</sequence>
<keyword evidence="1" id="KW-0732">Signal</keyword>
<evidence type="ECO:0000256" key="1">
    <source>
        <dbReference type="SAM" id="SignalP"/>
    </source>
</evidence>
<reference evidence="2" key="1">
    <citation type="submission" date="2021-01" db="EMBL/GenBank/DDBJ databases">
        <authorList>
            <consortium name="Genoscope - CEA"/>
            <person name="William W."/>
        </authorList>
    </citation>
    <scope>NUCLEOTIDE SEQUENCE</scope>
</reference>
<evidence type="ECO:0000313" key="3">
    <source>
        <dbReference type="Proteomes" id="UP000683925"/>
    </source>
</evidence>
<comment type="caution">
    <text evidence="2">The sequence shown here is derived from an EMBL/GenBank/DDBJ whole genome shotgun (WGS) entry which is preliminary data.</text>
</comment>
<gene>
    <name evidence="2" type="ORF">POCTA_138.1.T0450259</name>
</gene>
<proteinExistence type="predicted"/>
<feature type="chain" id="PRO_5035949854" evidence="1">
    <location>
        <begin position="17"/>
        <end position="68"/>
    </location>
</feature>
<organism evidence="2 3">
    <name type="scientific">Paramecium octaurelia</name>
    <dbReference type="NCBI Taxonomy" id="43137"/>
    <lineage>
        <taxon>Eukaryota</taxon>
        <taxon>Sar</taxon>
        <taxon>Alveolata</taxon>
        <taxon>Ciliophora</taxon>
        <taxon>Intramacronucleata</taxon>
        <taxon>Oligohymenophorea</taxon>
        <taxon>Peniculida</taxon>
        <taxon>Parameciidae</taxon>
        <taxon>Paramecium</taxon>
    </lineage>
</organism>
<protein>
    <submittedName>
        <fullName evidence="2">Uncharacterized protein</fullName>
    </submittedName>
</protein>
<evidence type="ECO:0000313" key="2">
    <source>
        <dbReference type="EMBL" id="CAD8164842.1"/>
    </source>
</evidence>
<name>A0A8S1UMC5_PAROT</name>
<accession>A0A8S1UMC5</accession>
<dbReference type="EMBL" id="CAJJDP010000045">
    <property type="protein sequence ID" value="CAD8164842.1"/>
    <property type="molecule type" value="Genomic_DNA"/>
</dbReference>
<dbReference type="Proteomes" id="UP000683925">
    <property type="component" value="Unassembled WGS sequence"/>
</dbReference>